<organism evidence="3 4">
    <name type="scientific">Caballeronia mineralivorans PML1(12)</name>
    <dbReference type="NCBI Taxonomy" id="908627"/>
    <lineage>
        <taxon>Bacteria</taxon>
        <taxon>Pseudomonadati</taxon>
        <taxon>Pseudomonadota</taxon>
        <taxon>Betaproteobacteria</taxon>
        <taxon>Burkholderiales</taxon>
        <taxon>Burkholderiaceae</taxon>
        <taxon>Caballeronia</taxon>
    </lineage>
</organism>
<feature type="region of interest" description="Disordered" evidence="1">
    <location>
        <begin position="244"/>
        <end position="281"/>
    </location>
</feature>
<dbReference type="SMART" id="SM00463">
    <property type="entry name" value="SMR"/>
    <property type="match status" value="1"/>
</dbReference>
<dbReference type="RefSeq" id="WP_047896112.1">
    <property type="nucleotide sequence ID" value="NZ_AEJF01000184.1"/>
</dbReference>
<feature type="compositionally biased region" description="Basic and acidic residues" evidence="1">
    <location>
        <begin position="260"/>
        <end position="281"/>
    </location>
</feature>
<name>A0A0J1CNY8_9BURK</name>
<dbReference type="PANTHER" id="PTHR35562:SF2">
    <property type="entry name" value="DNA ENDONUCLEASE SMRA-RELATED"/>
    <property type="match status" value="1"/>
</dbReference>
<dbReference type="EMBL" id="AEJF01000184">
    <property type="protein sequence ID" value="KLU22314.1"/>
    <property type="molecule type" value="Genomic_DNA"/>
</dbReference>
<dbReference type="Gene3D" id="3.30.1370.110">
    <property type="match status" value="1"/>
</dbReference>
<dbReference type="InterPro" id="IPR002625">
    <property type="entry name" value="Smr_dom"/>
</dbReference>
<comment type="caution">
    <text evidence="3">The sequence shown here is derived from an EMBL/GenBank/DDBJ whole genome shotgun (WGS) entry which is preliminary data.</text>
</comment>
<reference evidence="3 4" key="1">
    <citation type="journal article" date="2015" name="Genome Announc.">
        <title>Draft Genome Sequence of Burkholderia sp. Strain PML1(12), an Ectomycorrhizosphere-Inhabiting Bacterium with Effective Mineral-Weathering Ability.</title>
        <authorList>
            <person name="Uroz S."/>
            <person name="Oger P."/>
        </authorList>
    </citation>
    <scope>NUCLEOTIDE SEQUENCE [LARGE SCALE GENOMIC DNA]</scope>
    <source>
        <strain evidence="4">PML1(12)</strain>
    </source>
</reference>
<dbReference type="PROSITE" id="PS50828">
    <property type="entry name" value="SMR"/>
    <property type="match status" value="1"/>
</dbReference>
<feature type="compositionally biased region" description="Basic and acidic residues" evidence="1">
    <location>
        <begin position="9"/>
        <end position="18"/>
    </location>
</feature>
<dbReference type="AlphaFoldDB" id="A0A0J1CNY8"/>
<dbReference type="SUPFAM" id="SSF160443">
    <property type="entry name" value="SMR domain-like"/>
    <property type="match status" value="1"/>
</dbReference>
<proteinExistence type="predicted"/>
<sequence length="281" mass="31137">MPKNLPHPNEPKLKRQRDAAPGAVTTLPKTTAPTAQELSAALKRDGLAGLSGLRNSLEAEAAKRKIQRAATAMSEREAVADADVFRRAIGEVEPLKVPPRMTPPRLPPSPLPLQTRLDEEAVLHEALSDEYDPESLLDTDDTLSYCRHGVRQEVVRKLRRGAWIVQAQLDLHGMRREEAREALSEFIRESVKRGLRCVRVIHGKGLGSIGREPVLKGKVRAWLVQKEEVIAFCQARPHDGGSGAVLVLLQPGGSPQHHGHPQDRDLRVRGEDKRHDQRKGP</sequence>
<evidence type="ECO:0000259" key="2">
    <source>
        <dbReference type="PROSITE" id="PS50828"/>
    </source>
</evidence>
<protein>
    <submittedName>
        <fullName evidence="3">DNA mismatch repair protein MutS</fullName>
    </submittedName>
</protein>
<dbReference type="Proteomes" id="UP000035963">
    <property type="component" value="Unassembled WGS sequence"/>
</dbReference>
<evidence type="ECO:0000313" key="4">
    <source>
        <dbReference type="Proteomes" id="UP000035963"/>
    </source>
</evidence>
<dbReference type="OrthoDB" id="9808881at2"/>
<dbReference type="PANTHER" id="PTHR35562">
    <property type="entry name" value="DNA ENDONUCLEASE SMRA-RELATED"/>
    <property type="match status" value="1"/>
</dbReference>
<feature type="domain" description="Smr" evidence="2">
    <location>
        <begin position="169"/>
        <end position="250"/>
    </location>
</feature>
<keyword evidence="4" id="KW-1185">Reference proteome</keyword>
<feature type="region of interest" description="Disordered" evidence="1">
    <location>
        <begin position="1"/>
        <end position="34"/>
    </location>
</feature>
<gene>
    <name evidence="3" type="ORF">EOS_31270</name>
</gene>
<dbReference type="InterPro" id="IPR036063">
    <property type="entry name" value="Smr_dom_sf"/>
</dbReference>
<accession>A0A0J1CNY8</accession>
<dbReference type="PATRIC" id="fig|908627.4.peg.6972"/>
<evidence type="ECO:0000313" key="3">
    <source>
        <dbReference type="EMBL" id="KLU22314.1"/>
    </source>
</evidence>
<dbReference type="Pfam" id="PF01713">
    <property type="entry name" value="Smr"/>
    <property type="match status" value="1"/>
</dbReference>
<evidence type="ECO:0000256" key="1">
    <source>
        <dbReference type="SAM" id="MobiDB-lite"/>
    </source>
</evidence>